<comment type="similarity">
    <text evidence="1 2">Belongs to the heparin-binding growth factors family.</text>
</comment>
<evidence type="ECO:0000256" key="2">
    <source>
        <dbReference type="RuleBase" id="RU049442"/>
    </source>
</evidence>
<dbReference type="InterPro" id="IPR002209">
    <property type="entry name" value="Fibroblast_GF_fam"/>
</dbReference>
<name>A0A8S4AH01_9TELE</name>
<dbReference type="Pfam" id="PF00167">
    <property type="entry name" value="FGF"/>
    <property type="match status" value="1"/>
</dbReference>
<dbReference type="PANTHER" id="PTHR11486">
    <property type="entry name" value="FIBROBLAST GROWTH FACTOR"/>
    <property type="match status" value="1"/>
</dbReference>
<accession>A0A8S4AH01</accession>
<feature type="signal peptide" evidence="2">
    <location>
        <begin position="1"/>
        <end position="27"/>
    </location>
</feature>
<gene>
    <name evidence="3" type="ORF">MMEN_LOCUS2655</name>
</gene>
<protein>
    <recommendedName>
        <fullName evidence="2">Fibroblast growth factor</fullName>
        <shortName evidence="2">FGF</shortName>
    </recommendedName>
</protein>
<dbReference type="InterPro" id="IPR008996">
    <property type="entry name" value="IL1/FGF"/>
</dbReference>
<dbReference type="Proteomes" id="UP000677803">
    <property type="component" value="Unassembled WGS sequence"/>
</dbReference>
<dbReference type="GO" id="GO:0008083">
    <property type="term" value="F:growth factor activity"/>
    <property type="evidence" value="ECO:0007669"/>
    <property type="project" value="InterPro"/>
</dbReference>
<evidence type="ECO:0000313" key="3">
    <source>
        <dbReference type="EMBL" id="CAG5866018.1"/>
    </source>
</evidence>
<dbReference type="SUPFAM" id="SSF50353">
    <property type="entry name" value="Cytokine"/>
    <property type="match status" value="1"/>
</dbReference>
<reference evidence="3" key="1">
    <citation type="submission" date="2021-05" db="EMBL/GenBank/DDBJ databases">
        <authorList>
            <person name="Tigano A."/>
        </authorList>
    </citation>
    <scope>NUCLEOTIDE SEQUENCE</scope>
</reference>
<feature type="chain" id="PRO_5035968880" description="Fibroblast growth factor" evidence="2">
    <location>
        <begin position="28"/>
        <end position="370"/>
    </location>
</feature>
<proteinExistence type="inferred from homology"/>
<evidence type="ECO:0000256" key="1">
    <source>
        <dbReference type="ARBA" id="ARBA00007936"/>
    </source>
</evidence>
<dbReference type="Gene3D" id="2.80.10.50">
    <property type="match status" value="1"/>
</dbReference>
<dbReference type="SMART" id="SM00442">
    <property type="entry name" value="FGF"/>
    <property type="match status" value="1"/>
</dbReference>
<dbReference type="CDD" id="cd23305">
    <property type="entry name" value="beta-trefoil_FGF3-like"/>
    <property type="match status" value="1"/>
</dbReference>
<organism evidence="3 4">
    <name type="scientific">Menidia menidia</name>
    <name type="common">Atlantic silverside</name>
    <dbReference type="NCBI Taxonomy" id="238744"/>
    <lineage>
        <taxon>Eukaryota</taxon>
        <taxon>Metazoa</taxon>
        <taxon>Chordata</taxon>
        <taxon>Craniata</taxon>
        <taxon>Vertebrata</taxon>
        <taxon>Euteleostomi</taxon>
        <taxon>Actinopterygii</taxon>
        <taxon>Neopterygii</taxon>
        <taxon>Teleostei</taxon>
        <taxon>Neoteleostei</taxon>
        <taxon>Acanthomorphata</taxon>
        <taxon>Ovalentaria</taxon>
        <taxon>Atherinomorphae</taxon>
        <taxon>Atheriniformes</taxon>
        <taxon>Atherinopsidae</taxon>
        <taxon>Menidiinae</taxon>
        <taxon>Menidia</taxon>
    </lineage>
</organism>
<comment type="caution">
    <text evidence="3">The sequence shown here is derived from an EMBL/GenBank/DDBJ whole genome shotgun (WGS) entry which is preliminary data.</text>
</comment>
<dbReference type="OrthoDB" id="9947297at2759"/>
<keyword evidence="2" id="KW-0732">Signal</keyword>
<sequence>MLFTKSVSSPLPTVLLLLAVCDQLVRAVDPGEGGPPEGDPEDRGSQLRALWKLHMRDFLQTEKGEPATGTQTFSELLWGGLGSPSVQGLPTCPGRGHLSRAWPPVQGVATCPGPAHLSRVWPPVQGVATCPGCGHLSRACPPVQGLPTCPGCGHLSRVWPPVQGVATCPGPAHLSRAWPPVQGCGHLSRACPPVQGLSTCPGCGHLSRVWPPVQGLPTCPGCGHLSRACPPVQGLPTCPDREVVKQQLLYCRAGIGYHLQILPSGLVGGVHKPTEYCWLKVFALKCGVVGIRGVRSGLYLCMKGKGLAYGAEQFSDECLFRENLEENHYNTYLSYSHPGYYLALSRKGQLRRANSVNHNQSCTHFLPRTP</sequence>
<dbReference type="PRINTS" id="PR00263">
    <property type="entry name" value="HBGFFGF"/>
</dbReference>
<keyword evidence="4" id="KW-1185">Reference proteome</keyword>
<dbReference type="AlphaFoldDB" id="A0A8S4AH01"/>
<dbReference type="PRINTS" id="PR00262">
    <property type="entry name" value="IL1HBGF"/>
</dbReference>
<dbReference type="EMBL" id="CAJRST010001113">
    <property type="protein sequence ID" value="CAG5866018.1"/>
    <property type="molecule type" value="Genomic_DNA"/>
</dbReference>
<evidence type="ECO:0000313" key="4">
    <source>
        <dbReference type="Proteomes" id="UP000677803"/>
    </source>
</evidence>